<dbReference type="Pfam" id="PF14397">
    <property type="entry name" value="ATPgrasp_ST"/>
    <property type="match status" value="1"/>
</dbReference>
<evidence type="ECO:0000313" key="2">
    <source>
        <dbReference type="EMBL" id="GAA0727431.1"/>
    </source>
</evidence>
<evidence type="ECO:0000259" key="1">
    <source>
        <dbReference type="Pfam" id="PF14397"/>
    </source>
</evidence>
<organism evidence="2 3">
    <name type="scientific">Aquimarina litoralis</name>
    <dbReference type="NCBI Taxonomy" id="584605"/>
    <lineage>
        <taxon>Bacteria</taxon>
        <taxon>Pseudomonadati</taxon>
        <taxon>Bacteroidota</taxon>
        <taxon>Flavobacteriia</taxon>
        <taxon>Flavobacteriales</taxon>
        <taxon>Flavobacteriaceae</taxon>
        <taxon>Aquimarina</taxon>
    </lineage>
</organism>
<name>A0ABP3UC42_9FLAO</name>
<evidence type="ECO:0000313" key="3">
    <source>
        <dbReference type="Proteomes" id="UP001501758"/>
    </source>
</evidence>
<proteinExistence type="predicted"/>
<dbReference type="Proteomes" id="UP001501758">
    <property type="component" value="Unassembled WGS sequence"/>
</dbReference>
<feature type="domain" description="Alpha-L-glutamate ligase-related protein ATP-grasp" evidence="1">
    <location>
        <begin position="72"/>
        <end position="338"/>
    </location>
</feature>
<sequence>MKKKLNLFIRRVSVIINDENRKSIYRILKESLHFWVVKKEIPYFYFGKFLYRKDVSNYKDYLSSKEVDKITLSKKLHRIQFSKLLRNKLSFALFMEENNFPVPQLVSYNHKNEFYLNSQPNQIDSKDKLIQFFESQFNQNEINGLFLKSNTGMGGKGCFLINRSNLHNQVTKYYEEIVNDNFVHQKIIVQHPKINMIYQHSINTIRFTTYIDKNGEKHILSAFMRFGSGGSFIDNSSAGGICVSVDLKEGKLKGKSHQLMKHGGKQLIKHPDSNIIFNDFQIPYFEESKELVLRAITLIPDRIIGWDIAIGKKGPILVEGNDNNSLITPDIIYGGYLKNPIFKEILEEA</sequence>
<dbReference type="EMBL" id="BAAAGE010000003">
    <property type="protein sequence ID" value="GAA0727431.1"/>
    <property type="molecule type" value="Genomic_DNA"/>
</dbReference>
<dbReference type="RefSeq" id="WP_343913603.1">
    <property type="nucleotide sequence ID" value="NZ_BAAAGE010000003.1"/>
</dbReference>
<reference evidence="3" key="1">
    <citation type="journal article" date="2019" name="Int. J. Syst. Evol. Microbiol.">
        <title>The Global Catalogue of Microorganisms (GCM) 10K type strain sequencing project: providing services to taxonomists for standard genome sequencing and annotation.</title>
        <authorList>
            <consortium name="The Broad Institute Genomics Platform"/>
            <consortium name="The Broad Institute Genome Sequencing Center for Infectious Disease"/>
            <person name="Wu L."/>
            <person name="Ma J."/>
        </authorList>
    </citation>
    <scope>NUCLEOTIDE SEQUENCE [LARGE SCALE GENOMIC DNA]</scope>
    <source>
        <strain evidence="3">JCM 15974</strain>
    </source>
</reference>
<comment type="caution">
    <text evidence="2">The sequence shown here is derived from an EMBL/GenBank/DDBJ whole genome shotgun (WGS) entry which is preliminary data.</text>
</comment>
<gene>
    <name evidence="2" type="ORF">GCM10009430_35510</name>
</gene>
<keyword evidence="3" id="KW-1185">Reference proteome</keyword>
<protein>
    <recommendedName>
        <fullName evidence="1">Alpha-L-glutamate ligase-related protein ATP-grasp domain-containing protein</fullName>
    </recommendedName>
</protein>
<dbReference type="InterPro" id="IPR039523">
    <property type="entry name" value="RimK-rel_E_lig_ATP-grasp"/>
</dbReference>
<dbReference type="SUPFAM" id="SSF56059">
    <property type="entry name" value="Glutathione synthetase ATP-binding domain-like"/>
    <property type="match status" value="1"/>
</dbReference>
<accession>A0ABP3UC42</accession>